<dbReference type="CDD" id="cd07061">
    <property type="entry name" value="HP_HAP_like"/>
    <property type="match status" value="1"/>
</dbReference>
<name>A0A6J3M3F2_9PEZI</name>
<protein>
    <submittedName>
        <fullName evidence="6">Phosphoglycerate mutase-like protein</fullName>
    </submittedName>
</protein>
<reference evidence="6" key="3">
    <citation type="submission" date="2025-08" db="UniProtKB">
        <authorList>
            <consortium name="RefSeq"/>
        </authorList>
    </citation>
    <scope>IDENTIFICATION</scope>
    <source>
        <strain evidence="6">CBS 342.82</strain>
    </source>
</reference>
<accession>A0A6J3M3F2</accession>
<keyword evidence="1" id="KW-0378">Hydrolase</keyword>
<dbReference type="FunFam" id="3.40.50.1240:FF:000065">
    <property type="entry name" value="Similar to histidine acid phosphatase"/>
    <property type="match status" value="1"/>
</dbReference>
<dbReference type="Pfam" id="PF00328">
    <property type="entry name" value="His_Phos_2"/>
    <property type="match status" value="1"/>
</dbReference>
<gene>
    <name evidence="6" type="ORF">K489DRAFT_381185</name>
</gene>
<dbReference type="PANTHER" id="PTHR20963">
    <property type="entry name" value="MULTIPLE INOSITOL POLYPHOSPHATE PHOSPHATASE-RELATED"/>
    <property type="match status" value="1"/>
</dbReference>
<dbReference type="GO" id="GO:0003993">
    <property type="term" value="F:acid phosphatase activity"/>
    <property type="evidence" value="ECO:0007669"/>
    <property type="project" value="TreeGrafter"/>
</dbReference>
<dbReference type="GeneID" id="54362858"/>
<keyword evidence="4" id="KW-0732">Signal</keyword>
<keyword evidence="2" id="KW-0325">Glycoprotein</keyword>
<evidence type="ECO:0000256" key="3">
    <source>
        <dbReference type="PIRSR" id="PIRSR000894-2"/>
    </source>
</evidence>
<dbReference type="Gene3D" id="3.40.50.1240">
    <property type="entry name" value="Phosphoglycerate mutase-like"/>
    <property type="match status" value="1"/>
</dbReference>
<reference evidence="6" key="2">
    <citation type="submission" date="2020-04" db="EMBL/GenBank/DDBJ databases">
        <authorList>
            <consortium name="NCBI Genome Project"/>
        </authorList>
    </citation>
    <scope>NUCLEOTIDE SEQUENCE</scope>
    <source>
        <strain evidence="6">CBS 342.82</strain>
    </source>
</reference>
<keyword evidence="5" id="KW-1185">Reference proteome</keyword>
<sequence>MKCLSLLGSLGLAQALYQQPLYSTYTFNPLEHLAGIAPYFEPADPARDPSPPQGCQVTRAAYLVRHAAINANDFDYESYLEPFSSKLKNTTVDWSKIPQLSFLSKWSAPKFQEEEQLTRTGKLEAAQLGVQLSYRYHDLRLPKKVWASSAERTVVSAESFIRGIEMEEDEISLVTIDEGKETGANSLTPYKSCPNYSGAAGSKKSSQYVKKYTTPILTRLRSMAPAFNWTSEDVVGMFEWCGYETVVRGQSPFCSLDLFRSDEWLQFEYGQDIMYHYNTGYGSPYSGAIGFPWVNATLNLLDTPASNDTQDLYVSFTHRELPPTVLVALGLFNNSELTGSNNINATMPTDRINYHRQWISSYILPFLTNVAIEKMNCSAADGFQNATDPTFYRVLVNRSPQTLPDCFDGPLESCSAAGMKKFLGERGQSIGDFSTACDVGYKNTTNVLSIFSQDLQGETVGKRRSLARR</sequence>
<proteinExistence type="predicted"/>
<dbReference type="InterPro" id="IPR000560">
    <property type="entry name" value="His_Pase_clade-2"/>
</dbReference>
<keyword evidence="3" id="KW-1015">Disulfide bond</keyword>
<feature type="disulfide bond" evidence="3">
    <location>
        <begin position="241"/>
        <end position="254"/>
    </location>
</feature>
<feature type="chain" id="PRO_5026936480" evidence="4">
    <location>
        <begin position="16"/>
        <end position="469"/>
    </location>
</feature>
<dbReference type="GO" id="GO:0009277">
    <property type="term" value="C:fungal-type cell wall"/>
    <property type="evidence" value="ECO:0007669"/>
    <property type="project" value="TreeGrafter"/>
</dbReference>
<dbReference type="PIRSF" id="PIRSF000894">
    <property type="entry name" value="Acid_phosphatase"/>
    <property type="match status" value="1"/>
</dbReference>
<dbReference type="InterPro" id="IPR029033">
    <property type="entry name" value="His_PPase_superfam"/>
</dbReference>
<dbReference type="InterPro" id="IPR016274">
    <property type="entry name" value="Histidine_acid_Pase_euk"/>
</dbReference>
<feature type="signal peptide" evidence="4">
    <location>
        <begin position="1"/>
        <end position="15"/>
    </location>
</feature>
<evidence type="ECO:0000256" key="1">
    <source>
        <dbReference type="ARBA" id="ARBA00022801"/>
    </source>
</evidence>
<evidence type="ECO:0000313" key="6">
    <source>
        <dbReference type="RefSeq" id="XP_033459464.1"/>
    </source>
</evidence>
<dbReference type="PANTHER" id="PTHR20963:SF14">
    <property type="entry name" value="ACID PHOSPHATASE, PUTATIVE-RELATED"/>
    <property type="match status" value="1"/>
</dbReference>
<dbReference type="SUPFAM" id="SSF53254">
    <property type="entry name" value="Phosphoglycerate mutase-like"/>
    <property type="match status" value="1"/>
</dbReference>
<feature type="disulfide bond" evidence="3">
    <location>
        <begin position="55"/>
        <end position="377"/>
    </location>
</feature>
<reference evidence="6" key="1">
    <citation type="submission" date="2020-01" db="EMBL/GenBank/DDBJ databases">
        <authorList>
            <consortium name="DOE Joint Genome Institute"/>
            <person name="Haridas S."/>
            <person name="Albert R."/>
            <person name="Binder M."/>
            <person name="Bloem J."/>
            <person name="Labutti K."/>
            <person name="Salamov A."/>
            <person name="Andreopoulos B."/>
            <person name="Baker S.E."/>
            <person name="Barry K."/>
            <person name="Bills G."/>
            <person name="Bluhm B.H."/>
            <person name="Cannon C."/>
            <person name="Castanera R."/>
            <person name="Culley D.E."/>
            <person name="Daum C."/>
            <person name="Ezra D."/>
            <person name="Gonzalez J.B."/>
            <person name="Henrissat B."/>
            <person name="Kuo A."/>
            <person name="Liang C."/>
            <person name="Lipzen A."/>
            <person name="Lutzoni F."/>
            <person name="Magnuson J."/>
            <person name="Mondo S."/>
            <person name="Nolan M."/>
            <person name="Ohm R."/>
            <person name="Pangilinan J."/>
            <person name="Park H.-J."/>
            <person name="Ramirez L."/>
            <person name="Alfaro M."/>
            <person name="Sun H."/>
            <person name="Tritt A."/>
            <person name="Yoshinaga Y."/>
            <person name="Zwiers L.-H."/>
            <person name="Turgeon B.G."/>
            <person name="Goodwin S.B."/>
            <person name="Spatafora J.W."/>
            <person name="Crous P.W."/>
            <person name="Grigoriev I.V."/>
        </authorList>
    </citation>
    <scope>NUCLEOTIDE SEQUENCE</scope>
    <source>
        <strain evidence="6">CBS 342.82</strain>
    </source>
</reference>
<dbReference type="OrthoDB" id="6509975at2759"/>
<dbReference type="Proteomes" id="UP000504637">
    <property type="component" value="Unplaced"/>
</dbReference>
<evidence type="ECO:0000313" key="5">
    <source>
        <dbReference type="Proteomes" id="UP000504637"/>
    </source>
</evidence>
<organism evidence="6">
    <name type="scientific">Dissoconium aciculare CBS 342.82</name>
    <dbReference type="NCBI Taxonomy" id="1314786"/>
    <lineage>
        <taxon>Eukaryota</taxon>
        <taxon>Fungi</taxon>
        <taxon>Dikarya</taxon>
        <taxon>Ascomycota</taxon>
        <taxon>Pezizomycotina</taxon>
        <taxon>Dothideomycetes</taxon>
        <taxon>Dothideomycetidae</taxon>
        <taxon>Mycosphaerellales</taxon>
        <taxon>Dissoconiaceae</taxon>
        <taxon>Dissoconium</taxon>
    </lineage>
</organism>
<feature type="disulfide bond" evidence="3">
    <location>
        <begin position="406"/>
        <end position="414"/>
    </location>
</feature>
<dbReference type="AlphaFoldDB" id="A0A6J3M3F2"/>
<dbReference type="RefSeq" id="XP_033459464.1">
    <property type="nucleotide sequence ID" value="XM_033605058.1"/>
</dbReference>
<evidence type="ECO:0000256" key="4">
    <source>
        <dbReference type="SAM" id="SignalP"/>
    </source>
</evidence>
<evidence type="ECO:0000256" key="2">
    <source>
        <dbReference type="ARBA" id="ARBA00023180"/>
    </source>
</evidence>